<evidence type="ECO:0000256" key="6">
    <source>
        <dbReference type="ARBA" id="ARBA00022982"/>
    </source>
</evidence>
<protein>
    <recommendedName>
        <fullName evidence="9">Tetrahaem cytochrome domain-containing protein</fullName>
    </recommendedName>
</protein>
<evidence type="ECO:0000256" key="4">
    <source>
        <dbReference type="ARBA" id="ARBA00022723"/>
    </source>
</evidence>
<dbReference type="Gene3D" id="3.90.10.10">
    <property type="entry name" value="Cytochrome C3"/>
    <property type="match status" value="1"/>
</dbReference>
<dbReference type="AlphaFoldDB" id="A0A855X359"/>
<dbReference type="SUPFAM" id="SSF48695">
    <property type="entry name" value="Multiheme cytochromes"/>
    <property type="match status" value="1"/>
</dbReference>
<accession>A0A855X359</accession>
<dbReference type="Pfam" id="PF14537">
    <property type="entry name" value="Cytochrom_c3_2"/>
    <property type="match status" value="1"/>
</dbReference>
<dbReference type="EMBL" id="PQAP01000174">
    <property type="protein sequence ID" value="PWB69225.1"/>
    <property type="molecule type" value="Genomic_DNA"/>
</dbReference>
<dbReference type="Gene3D" id="1.10.287.3080">
    <property type="match status" value="1"/>
</dbReference>
<evidence type="ECO:0000259" key="9">
    <source>
        <dbReference type="Pfam" id="PF14537"/>
    </source>
</evidence>
<keyword evidence="8" id="KW-0472">Membrane</keyword>
<evidence type="ECO:0000256" key="5">
    <source>
        <dbReference type="ARBA" id="ARBA00022729"/>
    </source>
</evidence>
<evidence type="ECO:0000256" key="3">
    <source>
        <dbReference type="ARBA" id="ARBA00022617"/>
    </source>
</evidence>
<keyword evidence="3" id="KW-0349">Heme</keyword>
<keyword evidence="8" id="KW-0812">Transmembrane</keyword>
<gene>
    <name evidence="10" type="ORF">C3F09_10460</name>
</gene>
<organism evidence="10 11">
    <name type="scientific">candidate division GN15 bacterium</name>
    <dbReference type="NCBI Taxonomy" id="2072418"/>
    <lineage>
        <taxon>Bacteria</taxon>
        <taxon>candidate division GN15</taxon>
    </lineage>
</organism>
<dbReference type="GO" id="GO:0016491">
    <property type="term" value="F:oxidoreductase activity"/>
    <property type="evidence" value="ECO:0007669"/>
    <property type="project" value="TreeGrafter"/>
</dbReference>
<dbReference type="InterPro" id="IPR036280">
    <property type="entry name" value="Multihaem_cyt_sf"/>
</dbReference>
<reference evidence="10 11" key="1">
    <citation type="journal article" date="2018" name="ISME J.">
        <title>A methanotrophic archaeon couples anaerobic oxidation of methane to Fe(III) reduction.</title>
        <authorList>
            <person name="Cai C."/>
            <person name="Leu A.O."/>
            <person name="Xie G.J."/>
            <person name="Guo J."/>
            <person name="Feng Y."/>
            <person name="Zhao J.X."/>
            <person name="Tyson G.W."/>
            <person name="Yuan Z."/>
            <person name="Hu S."/>
        </authorList>
    </citation>
    <scope>NUCLEOTIDE SEQUENCE [LARGE SCALE GENOMIC DNA]</scope>
    <source>
        <strain evidence="10">FeB_12</strain>
    </source>
</reference>
<dbReference type="Proteomes" id="UP000250918">
    <property type="component" value="Unassembled WGS sequence"/>
</dbReference>
<comment type="subcellular location">
    <subcellularLocation>
        <location evidence="1">Cell envelope</location>
    </subcellularLocation>
</comment>
<keyword evidence="2" id="KW-0813">Transport</keyword>
<keyword evidence="6" id="KW-0249">Electron transport</keyword>
<dbReference type="GO" id="GO:0046872">
    <property type="term" value="F:metal ion binding"/>
    <property type="evidence" value="ECO:0007669"/>
    <property type="project" value="UniProtKB-KW"/>
</dbReference>
<dbReference type="Gene3D" id="1.10.1130.10">
    <property type="entry name" value="Flavocytochrome C3, Chain A"/>
    <property type="match status" value="1"/>
</dbReference>
<keyword evidence="4" id="KW-0479">Metal-binding</keyword>
<feature type="domain" description="Tetrahaem cytochrome" evidence="9">
    <location>
        <begin position="79"/>
        <end position="162"/>
    </location>
</feature>
<keyword evidence="8" id="KW-1133">Transmembrane helix</keyword>
<evidence type="ECO:0000256" key="2">
    <source>
        <dbReference type="ARBA" id="ARBA00022448"/>
    </source>
</evidence>
<dbReference type="PANTHER" id="PTHR35038">
    <property type="entry name" value="DISSIMILATORY SULFITE REDUCTASE SIRA"/>
    <property type="match status" value="1"/>
</dbReference>
<name>A0A855X359_9BACT</name>
<dbReference type="InterPro" id="IPR012286">
    <property type="entry name" value="Tetrahaem_cytochrome"/>
</dbReference>
<comment type="caution">
    <text evidence="10">The sequence shown here is derived from an EMBL/GenBank/DDBJ whole genome shotgun (WGS) entry which is preliminary data.</text>
</comment>
<evidence type="ECO:0000313" key="11">
    <source>
        <dbReference type="Proteomes" id="UP000250918"/>
    </source>
</evidence>
<evidence type="ECO:0000256" key="7">
    <source>
        <dbReference type="ARBA" id="ARBA00023004"/>
    </source>
</evidence>
<dbReference type="PANTHER" id="PTHR35038:SF6">
    <property type="entry name" value="SURFACE LOCALIZED DECAHEME CYTOCHROME C LIPOPROTEIN"/>
    <property type="match status" value="1"/>
</dbReference>
<evidence type="ECO:0000313" key="10">
    <source>
        <dbReference type="EMBL" id="PWB69225.1"/>
    </source>
</evidence>
<dbReference type="InterPro" id="IPR051829">
    <property type="entry name" value="Multiheme_Cytochr_ET"/>
</dbReference>
<dbReference type="GO" id="GO:0030313">
    <property type="term" value="C:cell envelope"/>
    <property type="evidence" value="ECO:0007669"/>
    <property type="project" value="UniProtKB-SubCell"/>
</dbReference>
<evidence type="ECO:0000256" key="8">
    <source>
        <dbReference type="SAM" id="Phobius"/>
    </source>
</evidence>
<feature type="transmembrane region" description="Helical" evidence="8">
    <location>
        <begin position="12"/>
        <end position="31"/>
    </location>
</feature>
<proteinExistence type="predicted"/>
<evidence type="ECO:0000256" key="1">
    <source>
        <dbReference type="ARBA" id="ARBA00004196"/>
    </source>
</evidence>
<sequence length="246" mass="26185">MKLSRIPQQIIPLGILFAAAIIGLVVLRAIFVPPTFGEHGHYRAAAVDEISQLPESYAGIKACMDCHSDVYDLKQASVHKGLSCETCHGAAAAHAADPEAAKPVVPTGRNLCLTCHGYLDSRPSGFPQIISATHNPAKPCMSCHNPHSPIISAPTEECAACHAGIANQKAVSHHAELACTQCHTVPKEHFTQPRVFAAQKPAGREVCGACHANAGSGKEIPQIDLATHGGRYMCWDCHYPHSPEAQ</sequence>
<keyword evidence="5" id="KW-0732">Signal</keyword>
<keyword evidence="7" id="KW-0408">Iron</keyword>